<name>A0ABN1N112_9BACT</name>
<dbReference type="Pfam" id="PF03572">
    <property type="entry name" value="Peptidase_S41"/>
    <property type="match status" value="1"/>
</dbReference>
<dbReference type="RefSeq" id="WP_343851934.1">
    <property type="nucleotide sequence ID" value="NZ_BAAAFI010000013.1"/>
</dbReference>
<dbReference type="Gene3D" id="3.90.226.10">
    <property type="entry name" value="2-enoyl-CoA Hydratase, Chain A, domain 1"/>
    <property type="match status" value="1"/>
</dbReference>
<feature type="domain" description="Tail specific protease" evidence="2">
    <location>
        <begin position="105"/>
        <end position="316"/>
    </location>
</feature>
<dbReference type="Pfam" id="PF14684">
    <property type="entry name" value="Tricorn_C1"/>
    <property type="match status" value="1"/>
</dbReference>
<feature type="chain" id="PRO_5045429599" evidence="1">
    <location>
        <begin position="26"/>
        <end position="338"/>
    </location>
</feature>
<evidence type="ECO:0000313" key="3">
    <source>
        <dbReference type="EMBL" id="GAA0879484.1"/>
    </source>
</evidence>
<dbReference type="InterPro" id="IPR029045">
    <property type="entry name" value="ClpP/crotonase-like_dom_sf"/>
</dbReference>
<sequence length="338" mass="38296">MRPTGKTIALAVLSVFLFGCEKAFIEPPATNPEAIFENLWTTYNEEYAPFEERQIDWQAVYTTYRPMVNSSTTDAELFDVLSEMLGTFDDGHVSLTAPGREIYYSNKIRRELIDDELFSIPVIKTYLESGYKVGDEDSYIYGKIKNDNLAYIYFDYVGDNFFKLNDFLNEFPDVYGYIIDLRHNQGGDFTYCFSEIGRLTDQTRFVFKSKTKNGKGPDDFDDWYDWSIHPKGSYVNKPIIVLTDRYTISAGERSVMAFATLPNVTTTGDTTNGAHGTMIGRELANGWFYSLVPQKVLLSDGKSYEGIGLAPEIYSKNTMTGIDAGIDQTLEKAIEALK</sequence>
<accession>A0ABN1N112</accession>
<feature type="signal peptide" evidence="1">
    <location>
        <begin position="1"/>
        <end position="25"/>
    </location>
</feature>
<keyword evidence="4" id="KW-1185">Reference proteome</keyword>
<proteinExistence type="predicted"/>
<evidence type="ECO:0000259" key="2">
    <source>
        <dbReference type="SMART" id="SM00245"/>
    </source>
</evidence>
<comment type="caution">
    <text evidence="3">The sequence shown here is derived from an EMBL/GenBank/DDBJ whole genome shotgun (WGS) entry which is preliminary data.</text>
</comment>
<dbReference type="PANTHER" id="PTHR11261">
    <property type="entry name" value="INTERPHOTORECEPTOR RETINOID-BINDING PROTEIN"/>
    <property type="match status" value="1"/>
</dbReference>
<keyword evidence="1" id="KW-0732">Signal</keyword>
<organism evidence="3 4">
    <name type="scientific">Algoriphagus jejuensis</name>
    <dbReference type="NCBI Taxonomy" id="419934"/>
    <lineage>
        <taxon>Bacteria</taxon>
        <taxon>Pseudomonadati</taxon>
        <taxon>Bacteroidota</taxon>
        <taxon>Cytophagia</taxon>
        <taxon>Cytophagales</taxon>
        <taxon>Cyclobacteriaceae</taxon>
        <taxon>Algoriphagus</taxon>
    </lineage>
</organism>
<protein>
    <submittedName>
        <fullName evidence="3">S41 family peptidase</fullName>
    </submittedName>
</protein>
<dbReference type="SMART" id="SM00245">
    <property type="entry name" value="TSPc"/>
    <property type="match status" value="1"/>
</dbReference>
<dbReference type="Gene3D" id="3.30.750.44">
    <property type="match status" value="1"/>
</dbReference>
<dbReference type="CDD" id="cd07563">
    <property type="entry name" value="Peptidase_S41_IRBP"/>
    <property type="match status" value="1"/>
</dbReference>
<reference evidence="3 4" key="1">
    <citation type="journal article" date="2019" name="Int. J. Syst. Evol. Microbiol.">
        <title>The Global Catalogue of Microorganisms (GCM) 10K type strain sequencing project: providing services to taxonomists for standard genome sequencing and annotation.</title>
        <authorList>
            <consortium name="The Broad Institute Genomics Platform"/>
            <consortium name="The Broad Institute Genome Sequencing Center for Infectious Disease"/>
            <person name="Wu L."/>
            <person name="Ma J."/>
        </authorList>
    </citation>
    <scope>NUCLEOTIDE SEQUENCE [LARGE SCALE GENOMIC DNA]</scope>
    <source>
        <strain evidence="3 4">JCM 16112</strain>
    </source>
</reference>
<evidence type="ECO:0000313" key="4">
    <source>
        <dbReference type="Proteomes" id="UP001500469"/>
    </source>
</evidence>
<dbReference type="InterPro" id="IPR028204">
    <property type="entry name" value="Tricorn_C1"/>
</dbReference>
<dbReference type="Proteomes" id="UP001500469">
    <property type="component" value="Unassembled WGS sequence"/>
</dbReference>
<dbReference type="PROSITE" id="PS51257">
    <property type="entry name" value="PROKAR_LIPOPROTEIN"/>
    <property type="match status" value="1"/>
</dbReference>
<dbReference type="SUPFAM" id="SSF52096">
    <property type="entry name" value="ClpP/crotonase"/>
    <property type="match status" value="1"/>
</dbReference>
<evidence type="ECO:0000256" key="1">
    <source>
        <dbReference type="SAM" id="SignalP"/>
    </source>
</evidence>
<dbReference type="EMBL" id="BAAAFI010000013">
    <property type="protein sequence ID" value="GAA0879484.1"/>
    <property type="molecule type" value="Genomic_DNA"/>
</dbReference>
<gene>
    <name evidence="3" type="ORF">GCM10009119_24520</name>
</gene>
<dbReference type="PANTHER" id="PTHR11261:SF3">
    <property type="entry name" value="RETINOL-BINDING PROTEIN 3"/>
    <property type="match status" value="1"/>
</dbReference>
<dbReference type="InterPro" id="IPR005151">
    <property type="entry name" value="Tail-specific_protease"/>
</dbReference>